<protein>
    <recommendedName>
        <fullName evidence="3">DUF7601 domain-containing protein</fullName>
    </recommendedName>
</protein>
<accession>A0A6N7XR07</accession>
<dbReference type="AlphaFoldDB" id="A0A6N7XR07"/>
<evidence type="ECO:0000313" key="5">
    <source>
        <dbReference type="Proteomes" id="UP000469325"/>
    </source>
</evidence>
<feature type="region of interest" description="Disordered" evidence="1">
    <location>
        <begin position="44"/>
        <end position="90"/>
    </location>
</feature>
<evidence type="ECO:0000256" key="1">
    <source>
        <dbReference type="SAM" id="MobiDB-lite"/>
    </source>
</evidence>
<feature type="domain" description="DUF7601" evidence="3">
    <location>
        <begin position="503"/>
        <end position="602"/>
    </location>
</feature>
<name>A0A6N7XR07_9ACTN</name>
<keyword evidence="2" id="KW-0472">Membrane</keyword>
<keyword evidence="5" id="KW-1185">Reference proteome</keyword>
<evidence type="ECO:0000256" key="2">
    <source>
        <dbReference type="SAM" id="Phobius"/>
    </source>
</evidence>
<feature type="domain" description="DUF7601" evidence="3">
    <location>
        <begin position="738"/>
        <end position="839"/>
    </location>
</feature>
<comment type="caution">
    <text evidence="4">The sequence shown here is derived from an EMBL/GenBank/DDBJ whole genome shotgun (WGS) entry which is preliminary data.</text>
</comment>
<feature type="compositionally biased region" description="Low complexity" evidence="1">
    <location>
        <begin position="50"/>
        <end position="90"/>
    </location>
</feature>
<evidence type="ECO:0000259" key="3">
    <source>
        <dbReference type="Pfam" id="PF24547"/>
    </source>
</evidence>
<proteinExistence type="predicted"/>
<dbReference type="RefSeq" id="WP_154434342.1">
    <property type="nucleotide sequence ID" value="NZ_VUNC01000002.1"/>
</dbReference>
<dbReference type="EMBL" id="VUNC01000002">
    <property type="protein sequence ID" value="MST72359.1"/>
    <property type="molecule type" value="Genomic_DNA"/>
</dbReference>
<keyword evidence="2" id="KW-0812">Transmembrane</keyword>
<sequence length="885" mass="92143">MRSSKGNQSHPRGGILRIVVTLAIAVVVTVLAFAPRGALAAAEQSGETGDSAVAAASPDGADSSAAAGATAPSATDAAGTSATSAPSADATDSSASLATVLAARSGTSTVQIQYDEDTDIHYVLDPESASGRIILYCMNNQSHWPHTTPSISNVPSYIEGYLTPEKFKSQDDYDACMNKLLAILYAGYSYNGMNMYTVVDSTQGISADAFNALLNPPSWIRSDFPDSIGDTVFSYSDYPDNTANLAKLNQFVMDELTKYYFTGATTPSGHTSADIRATPFYQAATAMAYATNNETPLKVWDLNHSGADTVTESEAYNATQYAIWAVLGDYGIENNTLNSKSGEVTQKALAVKLLNYATADKVLRAEPDAGNVKITGGSQFAYDPEYGVWKTGMLSVTEGKNYHGTYTLTLPSGVSAHKLDGTPVSKVSAGTSFYLVSTTKPTATDMEIKVSDTLTWLQEYRQYSPSPEGVTASDGKNFQHMIGAVIKQKTVEATLPLSPAKDGNLTVSKTVTGEDPSSTSFKFTVTLGDTSINGTYGGMTFTSGVATVSLKSGESATAEHLPAGTTYTVVETKNDDYASTSQGAGGEIADETTSTAAFTNERLYKLTVSKQVSGSAASKTQSFPITITLSNSDGSPISGEFSYTGGTVSGVDGVTAPANGSLTFTKNGTATVSLSHGQQITIQGIPSGTTYTVTEADGKHDHYDVTYAANGAASQDSAPTGTLSDDATVDVTNTIRTGSLEVSKHVEGESGSKTQFEFTVTLDGTGKGLTGTYGDMEFKDGTATFELGDGDSKTATNLPEGATYTVEEGTNINYSSSSEGATGEIKKGETSKAAFTNTRHGLTLPLSGSTGIGATYVAGIAVLALAALWMHARRTAAGKGGDGRD</sequence>
<gene>
    <name evidence="4" type="ORF">FYJ68_04450</name>
</gene>
<keyword evidence="2" id="KW-1133">Transmembrane helix</keyword>
<dbReference type="Proteomes" id="UP000469325">
    <property type="component" value="Unassembled WGS sequence"/>
</dbReference>
<feature type="transmembrane region" description="Helical" evidence="2">
    <location>
        <begin position="851"/>
        <end position="870"/>
    </location>
</feature>
<reference evidence="4 5" key="1">
    <citation type="submission" date="2019-08" db="EMBL/GenBank/DDBJ databases">
        <title>In-depth cultivation of the pig gut microbiome towards novel bacterial diversity and tailored functional studies.</title>
        <authorList>
            <person name="Wylensek D."/>
            <person name="Hitch T.C.A."/>
            <person name="Clavel T."/>
        </authorList>
    </citation>
    <scope>NUCLEOTIDE SEQUENCE [LARGE SCALE GENOMIC DNA]</scope>
    <source>
        <strain evidence="4 5">CA-Schmier-601-WT-1</strain>
    </source>
</reference>
<dbReference type="InterPro" id="IPR055382">
    <property type="entry name" value="DUF7601"/>
</dbReference>
<evidence type="ECO:0000313" key="4">
    <source>
        <dbReference type="EMBL" id="MST72359.1"/>
    </source>
</evidence>
<feature type="domain" description="DUF7601" evidence="3">
    <location>
        <begin position="605"/>
        <end position="734"/>
    </location>
</feature>
<dbReference type="Pfam" id="PF24547">
    <property type="entry name" value="DUF7601"/>
    <property type="match status" value="3"/>
</dbReference>
<organism evidence="4 5">
    <name type="scientific">Olsenella porci</name>
    <dbReference type="NCBI Taxonomy" id="2652279"/>
    <lineage>
        <taxon>Bacteria</taxon>
        <taxon>Bacillati</taxon>
        <taxon>Actinomycetota</taxon>
        <taxon>Coriobacteriia</taxon>
        <taxon>Coriobacteriales</taxon>
        <taxon>Atopobiaceae</taxon>
        <taxon>Olsenella</taxon>
    </lineage>
</organism>
<dbReference type="Gene3D" id="2.60.40.1140">
    <property type="entry name" value="Collagen-binding surface protein Cna, B-type domain"/>
    <property type="match status" value="3"/>
</dbReference>